<dbReference type="Pfam" id="PF12399">
    <property type="entry name" value="BCA_ABC_TP_C"/>
    <property type="match status" value="1"/>
</dbReference>
<evidence type="ECO:0000313" key="6">
    <source>
        <dbReference type="Proteomes" id="UP001162891"/>
    </source>
</evidence>
<dbReference type="GO" id="GO:0005524">
    <property type="term" value="F:ATP binding"/>
    <property type="evidence" value="ECO:0007669"/>
    <property type="project" value="UniProtKB-KW"/>
</dbReference>
<keyword evidence="2" id="KW-0547">Nucleotide-binding</keyword>
<dbReference type="Proteomes" id="UP001162891">
    <property type="component" value="Chromosome"/>
</dbReference>
<dbReference type="RefSeq" id="WP_248354379.1">
    <property type="nucleotide sequence ID" value="NZ_AP025591.1"/>
</dbReference>
<dbReference type="InterPro" id="IPR032823">
    <property type="entry name" value="BCA_ABC_TP_C"/>
</dbReference>
<dbReference type="PANTHER" id="PTHR45772:SF7">
    <property type="entry name" value="AMINO ACID ABC TRANSPORTER ATP-BINDING PROTEIN"/>
    <property type="match status" value="1"/>
</dbReference>
<dbReference type="PROSITE" id="PS50893">
    <property type="entry name" value="ABC_TRANSPORTER_2"/>
    <property type="match status" value="1"/>
</dbReference>
<keyword evidence="6" id="KW-1185">Reference proteome</keyword>
<evidence type="ECO:0000313" key="5">
    <source>
        <dbReference type="EMBL" id="BDG05494.1"/>
    </source>
</evidence>
<name>A0ABN6MX13_9BACT</name>
<protein>
    <submittedName>
        <fullName evidence="5">ABC transporter ATP-binding protein</fullName>
    </submittedName>
</protein>
<accession>A0ABN6MX13</accession>
<dbReference type="InterPro" id="IPR027417">
    <property type="entry name" value="P-loop_NTPase"/>
</dbReference>
<dbReference type="Gene3D" id="3.40.50.300">
    <property type="entry name" value="P-loop containing nucleotide triphosphate hydrolases"/>
    <property type="match status" value="1"/>
</dbReference>
<dbReference type="InterPro" id="IPR003593">
    <property type="entry name" value="AAA+_ATPase"/>
</dbReference>
<dbReference type="InterPro" id="IPR003439">
    <property type="entry name" value="ABC_transporter-like_ATP-bd"/>
</dbReference>
<evidence type="ECO:0000259" key="4">
    <source>
        <dbReference type="PROSITE" id="PS50893"/>
    </source>
</evidence>
<gene>
    <name evidence="5" type="ORF">AMOR_44900</name>
</gene>
<keyword evidence="3 5" id="KW-0067">ATP-binding</keyword>
<dbReference type="Pfam" id="PF00005">
    <property type="entry name" value="ABC_tran"/>
    <property type="match status" value="1"/>
</dbReference>
<dbReference type="InterPro" id="IPR051120">
    <property type="entry name" value="ABC_AA/LPS_Transport"/>
</dbReference>
<proteinExistence type="predicted"/>
<feature type="domain" description="ABC transporter" evidence="4">
    <location>
        <begin position="5"/>
        <end position="239"/>
    </location>
</feature>
<evidence type="ECO:0000256" key="2">
    <source>
        <dbReference type="ARBA" id="ARBA00022741"/>
    </source>
</evidence>
<dbReference type="CDD" id="cd03219">
    <property type="entry name" value="ABC_Mj1267_LivG_branched"/>
    <property type="match status" value="1"/>
</dbReference>
<reference evidence="6" key="1">
    <citation type="journal article" date="2022" name="Int. J. Syst. Evol. Microbiol.">
        <title>Anaeromyxobacter oryzae sp. nov., Anaeromyxobacter diazotrophicus sp. nov. and Anaeromyxobacter paludicola sp. nov., isolated from paddy soils.</title>
        <authorList>
            <person name="Itoh H."/>
            <person name="Xu Z."/>
            <person name="Mise K."/>
            <person name="Masuda Y."/>
            <person name="Ushijima N."/>
            <person name="Hayakawa C."/>
            <person name="Shiratori Y."/>
            <person name="Senoo K."/>
        </authorList>
    </citation>
    <scope>NUCLEOTIDE SEQUENCE [LARGE SCALE GENOMIC DNA]</scope>
    <source>
        <strain evidence="6">Red232</strain>
    </source>
</reference>
<evidence type="ECO:0000256" key="3">
    <source>
        <dbReference type="ARBA" id="ARBA00022840"/>
    </source>
</evidence>
<keyword evidence="1" id="KW-0813">Transport</keyword>
<dbReference type="EMBL" id="AP025591">
    <property type="protein sequence ID" value="BDG05494.1"/>
    <property type="molecule type" value="Genomic_DNA"/>
</dbReference>
<organism evidence="5 6">
    <name type="scientific">Anaeromyxobacter oryzae</name>
    <dbReference type="NCBI Taxonomy" id="2918170"/>
    <lineage>
        <taxon>Bacteria</taxon>
        <taxon>Pseudomonadati</taxon>
        <taxon>Myxococcota</taxon>
        <taxon>Myxococcia</taxon>
        <taxon>Myxococcales</taxon>
        <taxon>Cystobacterineae</taxon>
        <taxon>Anaeromyxobacteraceae</taxon>
        <taxon>Anaeromyxobacter</taxon>
    </lineage>
</organism>
<evidence type="ECO:0000256" key="1">
    <source>
        <dbReference type="ARBA" id="ARBA00022448"/>
    </source>
</evidence>
<dbReference type="PANTHER" id="PTHR45772">
    <property type="entry name" value="CONSERVED COMPONENT OF ABC TRANSPORTER FOR NATURAL AMINO ACIDS-RELATED"/>
    <property type="match status" value="1"/>
</dbReference>
<dbReference type="SMART" id="SM00382">
    <property type="entry name" value="AAA"/>
    <property type="match status" value="1"/>
</dbReference>
<dbReference type="SUPFAM" id="SSF52540">
    <property type="entry name" value="P-loop containing nucleoside triphosphate hydrolases"/>
    <property type="match status" value="1"/>
</dbReference>
<sequence>MTTLLATRAVSRRFGGLKAVDGVDLALAEGEILGVIGPNGAGKTTLFSLIAGSLAPTSGEVLLDGRRLSGLPAHRVVRAGVVRTHQIVRPFPNLTVAENVMVGAIHGARRAGGGARERAEDVLAFAGLADRAGQLPATLTLAGRKRLELARALATAPRVLLLDEVIAGVNPTEALALAALIRRIRDERRVSIVMIEHVMPAVMSLSDRVVVLDHGRRIAEGTPQAVVHAPQVIEAYLGKGAAEASPP</sequence>